<dbReference type="GO" id="GO:0000812">
    <property type="term" value="C:Swr1 complex"/>
    <property type="evidence" value="ECO:0007669"/>
    <property type="project" value="TreeGrafter"/>
</dbReference>
<feature type="compositionally biased region" description="Basic residues" evidence="8">
    <location>
        <begin position="283"/>
        <end position="295"/>
    </location>
</feature>
<evidence type="ECO:0000256" key="5">
    <source>
        <dbReference type="ARBA" id="ARBA00023242"/>
    </source>
</evidence>
<evidence type="ECO:0000313" key="12">
    <source>
        <dbReference type="Proteomes" id="UP001159428"/>
    </source>
</evidence>
<feature type="domain" description="DAMP1 SANT/Myb-like" evidence="10">
    <location>
        <begin position="117"/>
        <end position="198"/>
    </location>
</feature>
<feature type="compositionally biased region" description="Basic and acidic residues" evidence="8">
    <location>
        <begin position="296"/>
        <end position="306"/>
    </location>
</feature>
<evidence type="ECO:0000256" key="1">
    <source>
        <dbReference type="ARBA" id="ARBA00004123"/>
    </source>
</evidence>
<name>A0AAU9WY44_9CNID</name>
<keyword evidence="5" id="KW-0539">Nucleus</keyword>
<dbReference type="CDD" id="cd11658">
    <property type="entry name" value="SANT_DMAP1_like"/>
    <property type="match status" value="1"/>
</dbReference>
<dbReference type="GO" id="GO:0006338">
    <property type="term" value="P:chromatin remodeling"/>
    <property type="evidence" value="ECO:0007669"/>
    <property type="project" value="InterPro"/>
</dbReference>
<evidence type="ECO:0000256" key="4">
    <source>
        <dbReference type="ARBA" id="ARBA00023163"/>
    </source>
</evidence>
<keyword evidence="12" id="KW-1185">Reference proteome</keyword>
<dbReference type="PANTHER" id="PTHR12855">
    <property type="entry name" value="DNA METHYLTRANSFERASE 1-ASSOCIATED PROTEIN 1 FAMILY MEMBER"/>
    <property type="match status" value="1"/>
</dbReference>
<comment type="subcellular location">
    <subcellularLocation>
        <location evidence="1">Nucleus</location>
    </subcellularLocation>
</comment>
<dbReference type="Pfam" id="PF05499">
    <property type="entry name" value="DMAP1"/>
    <property type="match status" value="1"/>
</dbReference>
<keyword evidence="4" id="KW-0804">Transcription</keyword>
<gene>
    <name evidence="11" type="ORF">PMEA_00013855</name>
</gene>
<proteinExistence type="predicted"/>
<comment type="caution">
    <text evidence="11">The sequence shown here is derived from an EMBL/GenBank/DDBJ whole genome shotgun (WGS) entry which is preliminary data.</text>
</comment>
<dbReference type="PANTHER" id="PTHR12855:SF10">
    <property type="entry name" value="DNA METHYLTRANSFERASE 1-ASSOCIATED PROTEIN 1"/>
    <property type="match status" value="1"/>
</dbReference>
<evidence type="ECO:0000256" key="3">
    <source>
        <dbReference type="ARBA" id="ARBA00023015"/>
    </source>
</evidence>
<dbReference type="GO" id="GO:0000122">
    <property type="term" value="P:negative regulation of transcription by RNA polymerase II"/>
    <property type="evidence" value="ECO:0007669"/>
    <property type="project" value="TreeGrafter"/>
</dbReference>
<reference evidence="11 12" key="1">
    <citation type="submission" date="2022-05" db="EMBL/GenBank/DDBJ databases">
        <authorList>
            <consortium name="Genoscope - CEA"/>
            <person name="William W."/>
        </authorList>
    </citation>
    <scope>NUCLEOTIDE SEQUENCE [LARGE SCALE GENOMIC DNA]</scope>
</reference>
<dbReference type="Proteomes" id="UP001159428">
    <property type="component" value="Unassembled WGS sequence"/>
</dbReference>
<accession>A0AAU9WY44</accession>
<dbReference type="FunFam" id="1.10.10.60:FF:000087">
    <property type="entry name" value="DNA methyltransferase 1-associated protein 1"/>
    <property type="match status" value="1"/>
</dbReference>
<organism evidence="11 12">
    <name type="scientific">Pocillopora meandrina</name>
    <dbReference type="NCBI Taxonomy" id="46732"/>
    <lineage>
        <taxon>Eukaryota</taxon>
        <taxon>Metazoa</taxon>
        <taxon>Cnidaria</taxon>
        <taxon>Anthozoa</taxon>
        <taxon>Hexacorallia</taxon>
        <taxon>Scleractinia</taxon>
        <taxon>Astrocoeniina</taxon>
        <taxon>Pocilloporidae</taxon>
        <taxon>Pocillopora</taxon>
    </lineage>
</organism>
<dbReference type="InterPro" id="IPR008468">
    <property type="entry name" value="DMAP1"/>
</dbReference>
<dbReference type="InterPro" id="IPR032563">
    <property type="entry name" value="DAMP1_SANT-like"/>
</dbReference>
<keyword evidence="2" id="KW-0156">Chromatin regulator</keyword>
<feature type="region of interest" description="Disordered" evidence="8">
    <location>
        <begin position="277"/>
        <end position="312"/>
    </location>
</feature>
<evidence type="ECO:0000256" key="6">
    <source>
        <dbReference type="ARBA" id="ARBA00067416"/>
    </source>
</evidence>
<sequence length="464" mass="53729">MSDIRDILELDQGLASVPTKEAIVGGNKPRKLRRTGEQSYKRPEGMHRELYALLYSDSRDSPPLASSDTSHGYKQMKAKLGRRHVRPWKWVPFTNPARTDGAVLYHWRRVADEGKEYPFARFNKKVNVPSYTDEEYQLYLHDGPPSTWTREETDHLFDLCRRFDLRFITIHDRFDREKYQTRTIEELKDRYYSCVTRLLKARAPPGQEPQNLPARYDGQHETERKKQLLKLFNRTQEQVQEEEMLVAELRKIEMRKKEREKKQQDLQKLITAAENQTDSYRLKRDKKQVKKKQTKKKGELGDKPVKAEPSGVKFPESKGAGVYLRSARMKMPGSVGIKKAKAVEQLLEELGVDLMPMPTEHISHQFNELRNEMILLYDLKQAAGNCEFEIQSLKHRLEALGKDISTINVPVEAVTVVPKVQITAPSSTPLIDAVTPSPGTPNARKRRTTTSFMDQNVMKKTKRL</sequence>
<evidence type="ECO:0000313" key="11">
    <source>
        <dbReference type="EMBL" id="CAH3130185.1"/>
    </source>
</evidence>
<feature type="coiled-coil region" evidence="7">
    <location>
        <begin position="232"/>
        <end position="276"/>
    </location>
</feature>
<dbReference type="GO" id="GO:0003714">
    <property type="term" value="F:transcription corepressor activity"/>
    <property type="evidence" value="ECO:0007669"/>
    <property type="project" value="TreeGrafter"/>
</dbReference>
<keyword evidence="3" id="KW-0805">Transcription regulation</keyword>
<dbReference type="EMBL" id="CALNXJ010000024">
    <property type="protein sequence ID" value="CAH3130185.1"/>
    <property type="molecule type" value="Genomic_DNA"/>
</dbReference>
<evidence type="ECO:0000256" key="7">
    <source>
        <dbReference type="SAM" id="Coils"/>
    </source>
</evidence>
<evidence type="ECO:0000256" key="2">
    <source>
        <dbReference type="ARBA" id="ARBA00022853"/>
    </source>
</evidence>
<dbReference type="InterPro" id="IPR027109">
    <property type="entry name" value="Swc4/Dmap1"/>
</dbReference>
<dbReference type="Pfam" id="PF16282">
    <property type="entry name" value="SANT_DAMP1_like"/>
    <property type="match status" value="1"/>
</dbReference>
<evidence type="ECO:0000259" key="9">
    <source>
        <dbReference type="Pfam" id="PF05499"/>
    </source>
</evidence>
<feature type="domain" description="DNA methyltransferase 1-associated 1" evidence="9">
    <location>
        <begin position="241"/>
        <end position="402"/>
    </location>
</feature>
<keyword evidence="7" id="KW-0175">Coiled coil</keyword>
<dbReference type="AlphaFoldDB" id="A0AAU9WY44"/>
<evidence type="ECO:0000259" key="10">
    <source>
        <dbReference type="Pfam" id="PF16282"/>
    </source>
</evidence>
<dbReference type="Gene3D" id="1.10.10.60">
    <property type="entry name" value="Homeodomain-like"/>
    <property type="match status" value="1"/>
</dbReference>
<evidence type="ECO:0000256" key="8">
    <source>
        <dbReference type="SAM" id="MobiDB-lite"/>
    </source>
</evidence>
<dbReference type="GO" id="GO:0035267">
    <property type="term" value="C:NuA4 histone acetyltransferase complex"/>
    <property type="evidence" value="ECO:0007669"/>
    <property type="project" value="InterPro"/>
</dbReference>
<dbReference type="GO" id="GO:0006281">
    <property type="term" value="P:DNA repair"/>
    <property type="evidence" value="ECO:0007669"/>
    <property type="project" value="InterPro"/>
</dbReference>
<protein>
    <recommendedName>
        <fullName evidence="6">DNA methyltransferase 1-associated protein 1</fullName>
    </recommendedName>
</protein>